<keyword evidence="6" id="KW-1185">Reference proteome</keyword>
<dbReference type="Proteomes" id="UP000008827">
    <property type="component" value="Chromosome 9"/>
</dbReference>
<dbReference type="EMBL" id="CM000842">
    <property type="protein sequence ID" value="KRH38405.1"/>
    <property type="molecule type" value="Genomic_DNA"/>
</dbReference>
<evidence type="ECO:0000313" key="4">
    <source>
        <dbReference type="EMBL" id="KRH38405.1"/>
    </source>
</evidence>
<dbReference type="SUPFAM" id="SSF52047">
    <property type="entry name" value="RNI-like"/>
    <property type="match status" value="1"/>
</dbReference>
<reference evidence="4" key="3">
    <citation type="submission" date="2018-07" db="EMBL/GenBank/DDBJ databases">
        <title>WGS assembly of Glycine max.</title>
        <authorList>
            <person name="Schmutz J."/>
            <person name="Cannon S."/>
            <person name="Schlueter J."/>
            <person name="Ma J."/>
            <person name="Mitros T."/>
            <person name="Nelson W."/>
            <person name="Hyten D."/>
            <person name="Song Q."/>
            <person name="Thelen J."/>
            <person name="Cheng J."/>
            <person name="Xu D."/>
            <person name="Hellsten U."/>
            <person name="May G."/>
            <person name="Yu Y."/>
            <person name="Sakurai T."/>
            <person name="Umezawa T."/>
            <person name="Bhattacharyya M."/>
            <person name="Sandhu D."/>
            <person name="Valliyodan B."/>
            <person name="Lindquist E."/>
            <person name="Peto M."/>
            <person name="Grant D."/>
            <person name="Shu S."/>
            <person name="Goodstein D."/>
            <person name="Barry K."/>
            <person name="Futrell-Griggs M."/>
            <person name="Abernathy B."/>
            <person name="Du J."/>
            <person name="Tian Z."/>
            <person name="Zhu L."/>
            <person name="Gill N."/>
            <person name="Joshi T."/>
            <person name="Libault M."/>
            <person name="Sethuraman A."/>
            <person name="Zhang X."/>
            <person name="Shinozaki K."/>
            <person name="Nguyen H."/>
            <person name="Wing R."/>
            <person name="Cregan P."/>
            <person name="Specht J."/>
            <person name="Grimwood J."/>
            <person name="Rokhsar D."/>
            <person name="Stacey G."/>
            <person name="Shoemaker R."/>
            <person name="Jackson S."/>
        </authorList>
    </citation>
    <scope>NUCLEOTIDE SEQUENCE</scope>
    <source>
        <tissue evidence="4">Callus</tissue>
    </source>
</reference>
<dbReference type="GO" id="GO:0007165">
    <property type="term" value="P:signal transduction"/>
    <property type="evidence" value="ECO:0000318"/>
    <property type="project" value="GO_Central"/>
</dbReference>
<evidence type="ECO:0000256" key="2">
    <source>
        <dbReference type="ARBA" id="ARBA00023027"/>
    </source>
</evidence>
<sequence length="441" mass="50314">MAVPSSSSSFTYDVFLSFRGEDTRYGFTGNLYKVLHDSGIHTFIDDEELQKGDEITTALEKAIEESIIFIVVLSQNYASSSFCLNELTASSSANLVTIHESIGFLGKLKFLDAVGCSKLRCHSLESFPEILGKMEIITELVLEASAIKELPFSFQNLIRLQILQLRCCGMFRLPSSFVMMPRLAKIIAWELKGWLFPEQVEGEERVSSMVSSNVDCLYLSGCNLSDEILSIGLTWFANVKDLDLSRNNFTVLPEYISDYCQSLREIRGILPNIEHFSARNCKSLTSSCRSSLLNQQKLHEAGNTMFWLSGAMFPEWFDRHSQGPSNCFWFRNKFPAIALCIAIGPRPIHYKHIEIVGPIVIINGIECLLDPENDSYLWLDTDHTCLFDLQKTDFADKLNKEVLENEWNHVEITYSVEQRFHEKEKHLEIPVFIESVIYVFK</sequence>
<dbReference type="InterPro" id="IPR000157">
    <property type="entry name" value="TIR_dom"/>
</dbReference>
<name>A0A0R0IDT0_SOYBN</name>
<dbReference type="InterPro" id="IPR035897">
    <property type="entry name" value="Toll_tir_struct_dom_sf"/>
</dbReference>
<dbReference type="InterPro" id="IPR058546">
    <property type="entry name" value="RPS4B/Roq1-like_LRR"/>
</dbReference>
<dbReference type="PANTHER" id="PTHR32009:SF144">
    <property type="entry name" value="RESISTANCE PROTEIN (TIR-NBS-LRR CLASS), PUTATIVE-RELATED"/>
    <property type="match status" value="1"/>
</dbReference>
<accession>A0A0R0IDT0</accession>
<dbReference type="PROSITE" id="PS50104">
    <property type="entry name" value="TIR"/>
    <property type="match status" value="1"/>
</dbReference>
<keyword evidence="2" id="KW-0520">NAD</keyword>
<evidence type="ECO:0000256" key="1">
    <source>
        <dbReference type="ARBA" id="ARBA00022821"/>
    </source>
</evidence>
<dbReference type="Gene3D" id="3.40.50.10140">
    <property type="entry name" value="Toll/interleukin-1 receptor homology (TIR) domain"/>
    <property type="match status" value="1"/>
</dbReference>
<dbReference type="Pfam" id="PF01582">
    <property type="entry name" value="TIR"/>
    <property type="match status" value="1"/>
</dbReference>
<dbReference type="OrthoDB" id="1435371at2759"/>
<organism evidence="4">
    <name type="scientific">Glycine max</name>
    <name type="common">Soybean</name>
    <name type="synonym">Glycine hispida</name>
    <dbReference type="NCBI Taxonomy" id="3847"/>
    <lineage>
        <taxon>Eukaryota</taxon>
        <taxon>Viridiplantae</taxon>
        <taxon>Streptophyta</taxon>
        <taxon>Embryophyta</taxon>
        <taxon>Tracheophyta</taxon>
        <taxon>Spermatophyta</taxon>
        <taxon>Magnoliopsida</taxon>
        <taxon>eudicotyledons</taxon>
        <taxon>Gunneridae</taxon>
        <taxon>Pentapetalae</taxon>
        <taxon>rosids</taxon>
        <taxon>fabids</taxon>
        <taxon>Fabales</taxon>
        <taxon>Fabaceae</taxon>
        <taxon>Papilionoideae</taxon>
        <taxon>50 kb inversion clade</taxon>
        <taxon>NPAAA clade</taxon>
        <taxon>indigoferoid/millettioid clade</taxon>
        <taxon>Phaseoleae</taxon>
        <taxon>Glycine</taxon>
        <taxon>Glycine subgen. Soja</taxon>
    </lineage>
</organism>
<proteinExistence type="predicted"/>
<dbReference type="AlphaFoldDB" id="A0A0R0IDT0"/>
<evidence type="ECO:0000259" key="3">
    <source>
        <dbReference type="PROSITE" id="PS50104"/>
    </source>
</evidence>
<reference evidence="5" key="2">
    <citation type="submission" date="2018-02" db="UniProtKB">
        <authorList>
            <consortium name="EnsemblPlants"/>
        </authorList>
    </citation>
    <scope>IDENTIFICATION</scope>
    <source>
        <strain evidence="5">Williams 82</strain>
    </source>
</reference>
<dbReference type="InParanoid" id="A0A0R0IDT0"/>
<dbReference type="Pfam" id="PF23286">
    <property type="entry name" value="LRR_13"/>
    <property type="match status" value="1"/>
</dbReference>
<protein>
    <recommendedName>
        <fullName evidence="3">TIR domain-containing protein</fullName>
    </recommendedName>
</protein>
<dbReference type="Gramene" id="KRH38405">
    <property type="protein sequence ID" value="KRH38405"/>
    <property type="gene ID" value="GLYMA_09G134400"/>
</dbReference>
<dbReference type="OMA" id="HVEITYS"/>
<dbReference type="SMR" id="A0A0R0IDT0"/>
<dbReference type="Gene3D" id="3.80.10.10">
    <property type="entry name" value="Ribonuclease Inhibitor"/>
    <property type="match status" value="1"/>
</dbReference>
<keyword evidence="1" id="KW-0611">Plant defense</keyword>
<evidence type="ECO:0000313" key="5">
    <source>
        <dbReference type="EnsemblPlants" id="KRH38405"/>
    </source>
</evidence>
<evidence type="ECO:0000313" key="6">
    <source>
        <dbReference type="Proteomes" id="UP000008827"/>
    </source>
</evidence>
<feature type="domain" description="TIR" evidence="3">
    <location>
        <begin position="10"/>
        <end position="162"/>
    </location>
</feature>
<dbReference type="PANTHER" id="PTHR32009">
    <property type="entry name" value="TMV RESISTANCE PROTEIN N-LIKE"/>
    <property type="match status" value="1"/>
</dbReference>
<dbReference type="InterPro" id="IPR032675">
    <property type="entry name" value="LRR_dom_sf"/>
</dbReference>
<dbReference type="SUPFAM" id="SSF52200">
    <property type="entry name" value="Toll/Interleukin receptor TIR domain"/>
    <property type="match status" value="1"/>
</dbReference>
<gene>
    <name evidence="4" type="ORF">GLYMA_09G134400</name>
</gene>
<reference evidence="4 5" key="1">
    <citation type="journal article" date="2010" name="Nature">
        <title>Genome sequence of the palaeopolyploid soybean.</title>
        <authorList>
            <person name="Schmutz J."/>
            <person name="Cannon S.B."/>
            <person name="Schlueter J."/>
            <person name="Ma J."/>
            <person name="Mitros T."/>
            <person name="Nelson W."/>
            <person name="Hyten D.L."/>
            <person name="Song Q."/>
            <person name="Thelen J.J."/>
            <person name="Cheng J."/>
            <person name="Xu D."/>
            <person name="Hellsten U."/>
            <person name="May G.D."/>
            <person name="Yu Y."/>
            <person name="Sakurai T."/>
            <person name="Umezawa T."/>
            <person name="Bhattacharyya M.K."/>
            <person name="Sandhu D."/>
            <person name="Valliyodan B."/>
            <person name="Lindquist E."/>
            <person name="Peto M."/>
            <person name="Grant D."/>
            <person name="Shu S."/>
            <person name="Goodstein D."/>
            <person name="Barry K."/>
            <person name="Futrell-Griggs M."/>
            <person name="Abernathy B."/>
            <person name="Du J."/>
            <person name="Tian Z."/>
            <person name="Zhu L."/>
            <person name="Gill N."/>
            <person name="Joshi T."/>
            <person name="Libault M."/>
            <person name="Sethuraman A."/>
            <person name="Zhang X.-C."/>
            <person name="Shinozaki K."/>
            <person name="Nguyen H.T."/>
            <person name="Wing R.A."/>
            <person name="Cregan P."/>
            <person name="Specht J."/>
            <person name="Grimwood J."/>
            <person name="Rokhsar D."/>
            <person name="Stacey G."/>
            <person name="Shoemaker R.C."/>
            <person name="Jackson S.A."/>
        </authorList>
    </citation>
    <scope>NUCLEOTIDE SEQUENCE [LARGE SCALE GENOMIC DNA]</scope>
    <source>
        <strain evidence="5">cv. Williams 82</strain>
        <tissue evidence="4">Callus</tissue>
    </source>
</reference>
<dbReference type="EnsemblPlants" id="KRH38405">
    <property type="protein sequence ID" value="KRH38405"/>
    <property type="gene ID" value="GLYMA_09G134400"/>
</dbReference>
<dbReference type="GO" id="GO:0005634">
    <property type="term" value="C:nucleus"/>
    <property type="evidence" value="ECO:0000318"/>
    <property type="project" value="GO_Central"/>
</dbReference>
<dbReference type="SMART" id="SM00255">
    <property type="entry name" value="TIR"/>
    <property type="match status" value="1"/>
</dbReference>